<reference evidence="2" key="1">
    <citation type="submission" date="2020-10" db="EMBL/GenBank/DDBJ databases">
        <authorList>
            <person name="Han B."/>
            <person name="Lu T."/>
            <person name="Zhao Q."/>
            <person name="Huang X."/>
            <person name="Zhao Y."/>
        </authorList>
    </citation>
    <scope>NUCLEOTIDE SEQUENCE</scope>
</reference>
<gene>
    <name evidence="2" type="ORF">NCGR_LOCUS47541</name>
</gene>
<dbReference type="EMBL" id="CAJGYO010000012">
    <property type="protein sequence ID" value="CAD6264236.1"/>
    <property type="molecule type" value="Genomic_DNA"/>
</dbReference>
<proteinExistence type="predicted"/>
<feature type="region of interest" description="Disordered" evidence="1">
    <location>
        <begin position="45"/>
        <end position="75"/>
    </location>
</feature>
<dbReference type="Proteomes" id="UP000604825">
    <property type="component" value="Unassembled WGS sequence"/>
</dbReference>
<feature type="compositionally biased region" description="Polar residues" evidence="1">
    <location>
        <begin position="46"/>
        <end position="55"/>
    </location>
</feature>
<comment type="caution">
    <text evidence="2">The sequence shown here is derived from an EMBL/GenBank/DDBJ whole genome shotgun (WGS) entry which is preliminary data.</text>
</comment>
<evidence type="ECO:0000313" key="3">
    <source>
        <dbReference type="Proteomes" id="UP000604825"/>
    </source>
</evidence>
<evidence type="ECO:0000256" key="1">
    <source>
        <dbReference type="SAM" id="MobiDB-lite"/>
    </source>
</evidence>
<organism evidence="2 3">
    <name type="scientific">Miscanthus lutarioriparius</name>
    <dbReference type="NCBI Taxonomy" id="422564"/>
    <lineage>
        <taxon>Eukaryota</taxon>
        <taxon>Viridiplantae</taxon>
        <taxon>Streptophyta</taxon>
        <taxon>Embryophyta</taxon>
        <taxon>Tracheophyta</taxon>
        <taxon>Spermatophyta</taxon>
        <taxon>Magnoliopsida</taxon>
        <taxon>Liliopsida</taxon>
        <taxon>Poales</taxon>
        <taxon>Poaceae</taxon>
        <taxon>PACMAD clade</taxon>
        <taxon>Panicoideae</taxon>
        <taxon>Andropogonodae</taxon>
        <taxon>Andropogoneae</taxon>
        <taxon>Saccharinae</taxon>
        <taxon>Miscanthus</taxon>
    </lineage>
</organism>
<sequence length="75" mass="7894">MVQLKRDVAKALAVVRQSTTTACAFSTLRLQHKAGKDLARLAASARDSTNASSPCPSRLGLGGAAEPRKSRWPGC</sequence>
<evidence type="ECO:0000313" key="2">
    <source>
        <dbReference type="EMBL" id="CAD6264236.1"/>
    </source>
</evidence>
<accession>A0A811R2T0</accession>
<dbReference type="AlphaFoldDB" id="A0A811R2T0"/>
<keyword evidence="3" id="KW-1185">Reference proteome</keyword>
<name>A0A811R2T0_9POAL</name>
<protein>
    <submittedName>
        <fullName evidence="2">Uncharacterized protein</fullName>
    </submittedName>
</protein>